<organism evidence="5 6">
    <name type="scientific">Stylosanthes scabra</name>
    <dbReference type="NCBI Taxonomy" id="79078"/>
    <lineage>
        <taxon>Eukaryota</taxon>
        <taxon>Viridiplantae</taxon>
        <taxon>Streptophyta</taxon>
        <taxon>Embryophyta</taxon>
        <taxon>Tracheophyta</taxon>
        <taxon>Spermatophyta</taxon>
        <taxon>Magnoliopsida</taxon>
        <taxon>eudicotyledons</taxon>
        <taxon>Gunneridae</taxon>
        <taxon>Pentapetalae</taxon>
        <taxon>rosids</taxon>
        <taxon>fabids</taxon>
        <taxon>Fabales</taxon>
        <taxon>Fabaceae</taxon>
        <taxon>Papilionoideae</taxon>
        <taxon>50 kb inversion clade</taxon>
        <taxon>dalbergioids sensu lato</taxon>
        <taxon>Dalbergieae</taxon>
        <taxon>Pterocarpus clade</taxon>
        <taxon>Stylosanthes</taxon>
    </lineage>
</organism>
<feature type="coiled-coil region" evidence="2">
    <location>
        <begin position="6"/>
        <end position="50"/>
    </location>
</feature>
<feature type="region of interest" description="Disordered" evidence="3">
    <location>
        <begin position="119"/>
        <end position="153"/>
    </location>
</feature>
<evidence type="ECO:0000313" key="6">
    <source>
        <dbReference type="Proteomes" id="UP001341840"/>
    </source>
</evidence>
<evidence type="ECO:0000256" key="2">
    <source>
        <dbReference type="SAM" id="Coils"/>
    </source>
</evidence>
<dbReference type="PROSITE" id="PS50158">
    <property type="entry name" value="ZF_CCHC"/>
    <property type="match status" value="1"/>
</dbReference>
<dbReference type="Proteomes" id="UP001341840">
    <property type="component" value="Unassembled WGS sequence"/>
</dbReference>
<dbReference type="EMBL" id="JASCZI010000059">
    <property type="protein sequence ID" value="MED6107979.1"/>
    <property type="molecule type" value="Genomic_DNA"/>
</dbReference>
<feature type="domain" description="CCHC-type" evidence="4">
    <location>
        <begin position="88"/>
        <end position="101"/>
    </location>
</feature>
<comment type="caution">
    <text evidence="5">The sequence shown here is derived from an EMBL/GenBank/DDBJ whole genome shotgun (WGS) entry which is preliminary data.</text>
</comment>
<keyword evidence="1" id="KW-0479">Metal-binding</keyword>
<evidence type="ECO:0000259" key="4">
    <source>
        <dbReference type="PROSITE" id="PS50158"/>
    </source>
</evidence>
<dbReference type="InterPro" id="IPR001878">
    <property type="entry name" value="Znf_CCHC"/>
</dbReference>
<gene>
    <name evidence="5" type="ORF">PIB30_019206</name>
</gene>
<protein>
    <recommendedName>
        <fullName evidence="4">CCHC-type domain-containing protein</fullName>
    </recommendedName>
</protein>
<keyword evidence="1" id="KW-0863">Zinc-finger</keyword>
<name>A0ABU6Q841_9FABA</name>
<proteinExistence type="predicted"/>
<dbReference type="Pfam" id="PF14392">
    <property type="entry name" value="zf-CCHC_4"/>
    <property type="match status" value="1"/>
</dbReference>
<keyword evidence="2" id="KW-0175">Coiled coil</keyword>
<evidence type="ECO:0000313" key="5">
    <source>
        <dbReference type="EMBL" id="MED6107979.1"/>
    </source>
</evidence>
<evidence type="ECO:0000256" key="1">
    <source>
        <dbReference type="PROSITE-ProRule" id="PRU00047"/>
    </source>
</evidence>
<evidence type="ECO:0000256" key="3">
    <source>
        <dbReference type="SAM" id="MobiDB-lite"/>
    </source>
</evidence>
<reference evidence="5 6" key="1">
    <citation type="journal article" date="2023" name="Plants (Basel)">
        <title>Bridging the Gap: Combining Genomics and Transcriptomics Approaches to Understand Stylosanthes scabra, an Orphan Legume from the Brazilian Caatinga.</title>
        <authorList>
            <person name="Ferreira-Neto J.R.C."/>
            <person name="da Silva M.D."/>
            <person name="Binneck E."/>
            <person name="de Melo N.F."/>
            <person name="da Silva R.H."/>
            <person name="de Melo A.L.T.M."/>
            <person name="Pandolfi V."/>
            <person name="Bustamante F.O."/>
            <person name="Brasileiro-Vidal A.C."/>
            <person name="Benko-Iseppon A.M."/>
        </authorList>
    </citation>
    <scope>NUCLEOTIDE SEQUENCE [LARGE SCALE GENOMIC DNA]</scope>
    <source>
        <tissue evidence="5">Leaves</tissue>
    </source>
</reference>
<keyword evidence="1" id="KW-0862">Zinc</keyword>
<accession>A0ABU6Q841</accession>
<feature type="compositionally biased region" description="Basic and acidic residues" evidence="3">
    <location>
        <begin position="119"/>
        <end position="134"/>
    </location>
</feature>
<dbReference type="InterPro" id="IPR025836">
    <property type="entry name" value="Zn_knuckle_CX2CX4HX4C"/>
</dbReference>
<sequence>MLSDQRERAVEVLMRLQTAKRRLKELKFVLKALSKEVTAAILSIEEQKQQSKCTLNVTKPLRCSLKVAGPNQNVIDVTLKYEKIGSFCHYCGHLGHETRNCNLQLEDSVKGEIQEEKWGDLLRSEQGGRRESMLKENQNPNLPKKDQSQQNLPRKPIPVNLIQSLANLSVQSQQKDTIGEENEVTSRICQSSHNLNCHTARDSVAMNDKPREVLQKRIETDPPSALAALEGNAQHTPKKGNLKQQARRKFISISGAKRRTQGDNTDSASKKLCIEDTISVEEGEGATSKWAPKCQ</sequence>
<keyword evidence="6" id="KW-1185">Reference proteome</keyword>